<evidence type="ECO:0000256" key="14">
    <source>
        <dbReference type="PROSITE-ProRule" id="PRU01360"/>
    </source>
</evidence>
<evidence type="ECO:0000256" key="13">
    <source>
        <dbReference type="ARBA" id="ARBA00023237"/>
    </source>
</evidence>
<evidence type="ECO:0000256" key="1">
    <source>
        <dbReference type="ARBA" id="ARBA00004571"/>
    </source>
</evidence>
<evidence type="ECO:0000256" key="16">
    <source>
        <dbReference type="RuleBase" id="RU003357"/>
    </source>
</evidence>
<evidence type="ECO:0000256" key="9">
    <source>
        <dbReference type="ARBA" id="ARBA00023065"/>
    </source>
</evidence>
<comment type="subcellular location">
    <subcellularLocation>
        <location evidence="1 14">Cell outer membrane</location>
        <topology evidence="1 14">Multi-pass membrane protein</topology>
    </subcellularLocation>
</comment>
<evidence type="ECO:0000256" key="8">
    <source>
        <dbReference type="ARBA" id="ARBA00023004"/>
    </source>
</evidence>
<dbReference type="InterPro" id="IPR037066">
    <property type="entry name" value="Plug_dom_sf"/>
</dbReference>
<proteinExistence type="inferred from homology"/>
<keyword evidence="13 14" id="KW-0998">Cell outer membrane</keyword>
<dbReference type="EMBL" id="QFPW01000013">
    <property type="protein sequence ID" value="PZQ48169.1"/>
    <property type="molecule type" value="Genomic_DNA"/>
</dbReference>
<comment type="caution">
    <text evidence="18">The sequence shown here is derived from an EMBL/GenBank/DDBJ whole genome shotgun (WGS) entry which is preliminary data.</text>
</comment>
<dbReference type="PROSITE" id="PS52016">
    <property type="entry name" value="TONB_DEPENDENT_REC_3"/>
    <property type="match status" value="1"/>
</dbReference>
<dbReference type="InterPro" id="IPR039426">
    <property type="entry name" value="TonB-dep_rcpt-like"/>
</dbReference>
<name>A0A2W5N752_RHOSU</name>
<dbReference type="InterPro" id="IPR011662">
    <property type="entry name" value="Secretin/TonB_short_N"/>
</dbReference>
<dbReference type="GO" id="GO:0015891">
    <property type="term" value="P:siderophore transport"/>
    <property type="evidence" value="ECO:0007669"/>
    <property type="project" value="InterPro"/>
</dbReference>
<evidence type="ECO:0000256" key="15">
    <source>
        <dbReference type="PROSITE-ProRule" id="PRU10144"/>
    </source>
</evidence>
<evidence type="ECO:0000256" key="5">
    <source>
        <dbReference type="ARBA" id="ARBA00022496"/>
    </source>
</evidence>
<evidence type="ECO:0000256" key="2">
    <source>
        <dbReference type="ARBA" id="ARBA00009810"/>
    </source>
</evidence>
<dbReference type="PROSITE" id="PS01156">
    <property type="entry name" value="TONB_DEPENDENT_REC_2"/>
    <property type="match status" value="1"/>
</dbReference>
<evidence type="ECO:0000259" key="17">
    <source>
        <dbReference type="SMART" id="SM00965"/>
    </source>
</evidence>
<dbReference type="AlphaFoldDB" id="A0A2W5N752"/>
<dbReference type="InterPro" id="IPR010917">
    <property type="entry name" value="TonB_rcpt_CS"/>
</dbReference>
<dbReference type="GO" id="GO:0015344">
    <property type="term" value="F:siderophore uptake transmembrane transporter activity"/>
    <property type="evidence" value="ECO:0007669"/>
    <property type="project" value="TreeGrafter"/>
</dbReference>
<dbReference type="SUPFAM" id="SSF56935">
    <property type="entry name" value="Porins"/>
    <property type="match status" value="1"/>
</dbReference>
<dbReference type="InterPro" id="IPR010105">
    <property type="entry name" value="TonB_sidphr_rcpt"/>
</dbReference>
<evidence type="ECO:0000256" key="10">
    <source>
        <dbReference type="ARBA" id="ARBA00023077"/>
    </source>
</evidence>
<dbReference type="Gene3D" id="2.40.170.20">
    <property type="entry name" value="TonB-dependent receptor, beta-barrel domain"/>
    <property type="match status" value="1"/>
</dbReference>
<sequence>MGAALGGAIALPAVPSPARAQASGQRTFAIPPGPLGAALTTFGLQAPAQVSYLPETVTGLTTPGVTGSYPPGEALGLLLEGTGLLYDLAPDGSAVVRAPGAGAEPEDGAFMLGTIDVSGASASEGTGSYLSVGLSAVTGLPLTLRETPQSVTVMTQQRIEDLQPDTIRDTITDAVGITTNRQGIGGDSGTAIYSRGFQIENYLVDGIPNGLSTSGATEASPLIYDRVEIVRGSAGMMSGIGSPAATVNMVRKRPTAFPQVIVDAEAGSWSRAGLTADVSGPLNPAGTLRGRIVASDLRQESYVDLYTREDQVIYGVAEFDLTDSTVLTAGASYQKIFEDAPQRTGYPLRFADGSPTDFGRTLNGAPDWTYYQKEATNLFVDVLHEFDNGWTAKAELSHARFQYDAISYYLDGAELQPDGTGATIWPTRWIGDERQTSFDARASGDFTLFGRTHELAFGVSAATQENKSPDYGGWLGPWTGFPGAIDDIFAWRGHGMAEPEFTKVGSSGGEEHSYSAFASTRLSLADPLHLIAGVRVIDWEREAWSTDDASGVTTRSTQKEDLLPVPFLGLTYDVTDRLSVYGSFTRVFAPQQYWAQDVNGDQLDPMRGQSYELGAKMDVTDGLMVTAAVYRTDQDNLAVYNETTQAYEALAGVTTTGGELELTGQITDRWQANAGYAYTISENADGARAVTWIPEHSVKLFTTYAMPGALTGLTLGGGLTWQSETSDDLEGGYPVQPAYTLASLLARYDVNENLRASLRVNNLFDETYYTGISDYGVYGAPRNVVLTLTARF</sequence>
<keyword evidence="9" id="KW-0406">Ion transport</keyword>
<keyword evidence="3 14" id="KW-0813">Transport</keyword>
<keyword evidence="11 14" id="KW-0472">Membrane</keyword>
<keyword evidence="7" id="KW-0732">Signal</keyword>
<keyword evidence="4 14" id="KW-1134">Transmembrane beta strand</keyword>
<dbReference type="Gene3D" id="3.55.50.30">
    <property type="match status" value="1"/>
</dbReference>
<dbReference type="PANTHER" id="PTHR32552:SF74">
    <property type="entry name" value="HYDROXAMATE SIDEROPHORE RECEPTOR FHUE"/>
    <property type="match status" value="1"/>
</dbReference>
<dbReference type="NCBIfam" id="TIGR01783">
    <property type="entry name" value="TonB-siderophor"/>
    <property type="match status" value="1"/>
</dbReference>
<evidence type="ECO:0000256" key="12">
    <source>
        <dbReference type="ARBA" id="ARBA00023170"/>
    </source>
</evidence>
<dbReference type="Pfam" id="PF07715">
    <property type="entry name" value="Plug"/>
    <property type="match status" value="1"/>
</dbReference>
<dbReference type="CDD" id="cd01347">
    <property type="entry name" value="ligand_gated_channel"/>
    <property type="match status" value="1"/>
</dbReference>
<feature type="short sequence motif" description="TonB C-terminal box" evidence="15">
    <location>
        <begin position="775"/>
        <end position="792"/>
    </location>
</feature>
<dbReference type="Gene3D" id="2.170.130.10">
    <property type="entry name" value="TonB-dependent receptor, plug domain"/>
    <property type="match status" value="1"/>
</dbReference>
<protein>
    <submittedName>
        <fullName evidence="18">TonB-dependent siderophore receptor</fullName>
    </submittedName>
</protein>
<keyword evidence="12 18" id="KW-0675">Receptor</keyword>
<evidence type="ECO:0000256" key="4">
    <source>
        <dbReference type="ARBA" id="ARBA00022452"/>
    </source>
</evidence>
<dbReference type="SMART" id="SM00965">
    <property type="entry name" value="STN"/>
    <property type="match status" value="1"/>
</dbReference>
<dbReference type="Pfam" id="PF07660">
    <property type="entry name" value="STN"/>
    <property type="match status" value="1"/>
</dbReference>
<dbReference type="Pfam" id="PF00593">
    <property type="entry name" value="TonB_dep_Rec_b-barrel"/>
    <property type="match status" value="1"/>
</dbReference>
<reference evidence="18 19" key="1">
    <citation type="submission" date="2017-08" db="EMBL/GenBank/DDBJ databases">
        <title>Infants hospitalized years apart are colonized by the same room-sourced microbial strains.</title>
        <authorList>
            <person name="Brooks B."/>
            <person name="Olm M.R."/>
            <person name="Firek B.A."/>
            <person name="Baker R."/>
            <person name="Thomas B.C."/>
            <person name="Morowitz M.J."/>
            <person name="Banfield J.F."/>
        </authorList>
    </citation>
    <scope>NUCLEOTIDE SEQUENCE [LARGE SCALE GENOMIC DNA]</scope>
    <source>
        <strain evidence="18">S2_005_002_R2_34</strain>
    </source>
</reference>
<accession>A0A2W5N752</accession>
<feature type="domain" description="Secretin/TonB short N-terminal" evidence="17">
    <location>
        <begin position="48"/>
        <end position="99"/>
    </location>
</feature>
<evidence type="ECO:0000256" key="11">
    <source>
        <dbReference type="ARBA" id="ARBA00023136"/>
    </source>
</evidence>
<comment type="similarity">
    <text evidence="2 14 16">Belongs to the TonB-dependent receptor family.</text>
</comment>
<dbReference type="PANTHER" id="PTHR32552">
    <property type="entry name" value="FERRICHROME IRON RECEPTOR-RELATED"/>
    <property type="match status" value="1"/>
</dbReference>
<dbReference type="GO" id="GO:0009279">
    <property type="term" value="C:cell outer membrane"/>
    <property type="evidence" value="ECO:0007669"/>
    <property type="project" value="UniProtKB-SubCell"/>
</dbReference>
<gene>
    <name evidence="18" type="ORF">DI556_15215</name>
</gene>
<organism evidence="18 19">
    <name type="scientific">Rhodovulum sulfidophilum</name>
    <name type="common">Rhodobacter sulfidophilus</name>
    <dbReference type="NCBI Taxonomy" id="35806"/>
    <lineage>
        <taxon>Bacteria</taxon>
        <taxon>Pseudomonadati</taxon>
        <taxon>Pseudomonadota</taxon>
        <taxon>Alphaproteobacteria</taxon>
        <taxon>Rhodobacterales</taxon>
        <taxon>Paracoccaceae</taxon>
        <taxon>Rhodovulum</taxon>
    </lineage>
</organism>
<dbReference type="InterPro" id="IPR000531">
    <property type="entry name" value="Beta-barrel_TonB"/>
</dbReference>
<dbReference type="GO" id="GO:0038023">
    <property type="term" value="F:signaling receptor activity"/>
    <property type="evidence" value="ECO:0007669"/>
    <property type="project" value="InterPro"/>
</dbReference>
<dbReference type="InterPro" id="IPR036942">
    <property type="entry name" value="Beta-barrel_TonB_sf"/>
</dbReference>
<keyword evidence="8" id="KW-0408">Iron</keyword>
<evidence type="ECO:0000313" key="19">
    <source>
        <dbReference type="Proteomes" id="UP000249185"/>
    </source>
</evidence>
<dbReference type="InterPro" id="IPR012910">
    <property type="entry name" value="Plug_dom"/>
</dbReference>
<keyword evidence="6 14" id="KW-0812">Transmembrane</keyword>
<evidence type="ECO:0000256" key="7">
    <source>
        <dbReference type="ARBA" id="ARBA00022729"/>
    </source>
</evidence>
<evidence type="ECO:0000256" key="6">
    <source>
        <dbReference type="ARBA" id="ARBA00022692"/>
    </source>
</evidence>
<evidence type="ECO:0000256" key="3">
    <source>
        <dbReference type="ARBA" id="ARBA00022448"/>
    </source>
</evidence>
<evidence type="ECO:0000313" key="18">
    <source>
        <dbReference type="EMBL" id="PZQ48169.1"/>
    </source>
</evidence>
<keyword evidence="5" id="KW-0410">Iron transport</keyword>
<keyword evidence="10 16" id="KW-0798">TonB box</keyword>
<dbReference type="Proteomes" id="UP000249185">
    <property type="component" value="Unassembled WGS sequence"/>
</dbReference>